<gene>
    <name evidence="1" type="ORF">HYALB_00001155</name>
</gene>
<accession>A0A9N9Q3T4</accession>
<evidence type="ECO:0000313" key="1">
    <source>
        <dbReference type="EMBL" id="CAG8972466.1"/>
    </source>
</evidence>
<dbReference type="Pfam" id="PF11905">
    <property type="entry name" value="DUF3425"/>
    <property type="match status" value="1"/>
</dbReference>
<dbReference type="PANTHER" id="PTHR38116">
    <property type="entry name" value="CHROMOSOME 7, WHOLE GENOME SHOTGUN SEQUENCE"/>
    <property type="match status" value="1"/>
</dbReference>
<comment type="caution">
    <text evidence="1">The sequence shown here is derived from an EMBL/GenBank/DDBJ whole genome shotgun (WGS) entry which is preliminary data.</text>
</comment>
<dbReference type="AlphaFoldDB" id="A0A9N9Q3T4"/>
<name>A0A9N9Q3T4_9HELO</name>
<proteinExistence type="predicted"/>
<protein>
    <recommendedName>
        <fullName evidence="3">BZIP domain-containing protein</fullName>
    </recommendedName>
</protein>
<sequence>MDCVSMPETSRIVVRGMLDGKDLRNLEEDWTGKSSTAERRKLQNRLNQRRRRAQAKALRLAAQEPPLETPPHNKRTNDSAMLQELLIPEQEPVCQVLSTHPYQKVERCIHPVQSELIRQASNATPYSTYETFDTYKQFSMHNEPIHRPPLPIDQFLLPLMHFNLIRALSQNIHLLGLDPKSMSEDILSPFCIQNPTRRPHLTSLLPPDLQPTTTQRLVPHHPELDIPPFPEIRDAFILSQSKYDEFELCHDLIFGVERTAFEVGGAIIGDGTGLRVWNDPWCAESWEVGERFARKYKELMCDELLRSTNIWREMKGEELLDFGLGNGCVPRIVEV</sequence>
<reference evidence="1" key="1">
    <citation type="submission" date="2021-07" db="EMBL/GenBank/DDBJ databases">
        <authorList>
            <person name="Durling M."/>
        </authorList>
    </citation>
    <scope>NUCLEOTIDE SEQUENCE</scope>
</reference>
<dbReference type="InterPro" id="IPR021833">
    <property type="entry name" value="DUF3425"/>
</dbReference>
<dbReference type="OrthoDB" id="5973539at2759"/>
<organism evidence="1 2">
    <name type="scientific">Hymenoscyphus albidus</name>
    <dbReference type="NCBI Taxonomy" id="595503"/>
    <lineage>
        <taxon>Eukaryota</taxon>
        <taxon>Fungi</taxon>
        <taxon>Dikarya</taxon>
        <taxon>Ascomycota</taxon>
        <taxon>Pezizomycotina</taxon>
        <taxon>Leotiomycetes</taxon>
        <taxon>Helotiales</taxon>
        <taxon>Helotiaceae</taxon>
        <taxon>Hymenoscyphus</taxon>
    </lineage>
</organism>
<evidence type="ECO:0000313" key="2">
    <source>
        <dbReference type="Proteomes" id="UP000701801"/>
    </source>
</evidence>
<evidence type="ECO:0008006" key="3">
    <source>
        <dbReference type="Google" id="ProtNLM"/>
    </source>
</evidence>
<dbReference type="PANTHER" id="PTHR38116:SF1">
    <property type="entry name" value="BZIP DOMAIN-CONTAINING PROTEIN"/>
    <property type="match status" value="1"/>
</dbReference>
<dbReference type="EMBL" id="CAJVRM010000045">
    <property type="protein sequence ID" value="CAG8972466.1"/>
    <property type="molecule type" value="Genomic_DNA"/>
</dbReference>
<keyword evidence="2" id="KW-1185">Reference proteome</keyword>
<dbReference type="Proteomes" id="UP000701801">
    <property type="component" value="Unassembled WGS sequence"/>
</dbReference>